<protein>
    <submittedName>
        <fullName evidence="1">Uncharacterized protein</fullName>
    </submittedName>
</protein>
<sequence>MSWGGKEEILRDYEVLTGDKSYFHWVERSGTCNPQSFTPLKGGHEAVSSISYSFGLFLFKNFSLLIL</sequence>
<dbReference type="EMBL" id="LLXL01000389">
    <property type="protein sequence ID" value="PKK73185.1"/>
    <property type="molecule type" value="Genomic_DNA"/>
</dbReference>
<reference evidence="1 2" key="2">
    <citation type="submission" date="2017-10" db="EMBL/GenBank/DDBJ databases">
        <title>Extensive intraspecific genome diversity in a model arbuscular mycorrhizal fungus.</title>
        <authorList>
            <person name="Chen E.C.H."/>
            <person name="Morin E."/>
            <person name="Baudet D."/>
            <person name="Noel J."/>
            <person name="Ndikumana S."/>
            <person name="Charron P."/>
            <person name="St-Onge C."/>
            <person name="Giorgi J."/>
            <person name="Grigoriev I.V."/>
            <person name="Roux C."/>
            <person name="Martin F.M."/>
            <person name="Corradi N."/>
        </authorList>
    </citation>
    <scope>NUCLEOTIDE SEQUENCE [LARGE SCALE GENOMIC DNA]</scope>
    <source>
        <strain evidence="1 2">C2</strain>
    </source>
</reference>
<proteinExistence type="predicted"/>
<comment type="caution">
    <text evidence="1">The sequence shown here is derived from an EMBL/GenBank/DDBJ whole genome shotgun (WGS) entry which is preliminary data.</text>
</comment>
<dbReference type="Proteomes" id="UP000233469">
    <property type="component" value="Unassembled WGS sequence"/>
</dbReference>
<accession>A0A2N1NGY5</accession>
<dbReference type="AlphaFoldDB" id="A0A2N1NGY5"/>
<evidence type="ECO:0000313" key="1">
    <source>
        <dbReference type="EMBL" id="PKK73185.1"/>
    </source>
</evidence>
<dbReference type="VEuPathDB" id="FungiDB:FUN_005000"/>
<evidence type="ECO:0000313" key="2">
    <source>
        <dbReference type="Proteomes" id="UP000233469"/>
    </source>
</evidence>
<dbReference type="VEuPathDB" id="FungiDB:RhiirA1_465149"/>
<organism evidence="1 2">
    <name type="scientific">Rhizophagus irregularis</name>
    <dbReference type="NCBI Taxonomy" id="588596"/>
    <lineage>
        <taxon>Eukaryota</taxon>
        <taxon>Fungi</taxon>
        <taxon>Fungi incertae sedis</taxon>
        <taxon>Mucoromycota</taxon>
        <taxon>Glomeromycotina</taxon>
        <taxon>Glomeromycetes</taxon>
        <taxon>Glomerales</taxon>
        <taxon>Glomeraceae</taxon>
        <taxon>Rhizophagus</taxon>
    </lineage>
</organism>
<reference evidence="1 2" key="1">
    <citation type="submission" date="2016-04" db="EMBL/GenBank/DDBJ databases">
        <title>Genome analyses suggest a sexual origin of heterokaryosis in a supposedly ancient asexual fungus.</title>
        <authorList>
            <person name="Ropars J."/>
            <person name="Sedzielewska K."/>
            <person name="Noel J."/>
            <person name="Charron P."/>
            <person name="Farinelli L."/>
            <person name="Marton T."/>
            <person name="Kruger M."/>
            <person name="Pelin A."/>
            <person name="Brachmann A."/>
            <person name="Corradi N."/>
        </authorList>
    </citation>
    <scope>NUCLEOTIDE SEQUENCE [LARGE SCALE GENOMIC DNA]</scope>
    <source>
        <strain evidence="1 2">C2</strain>
    </source>
</reference>
<name>A0A2N1NGY5_9GLOM</name>
<gene>
    <name evidence="1" type="ORF">RhiirC2_741348</name>
</gene>